<evidence type="ECO:0000313" key="3">
    <source>
        <dbReference type="Proteomes" id="UP000199259"/>
    </source>
</evidence>
<keyword evidence="3" id="KW-1185">Reference proteome</keyword>
<sequence>MERERIKEFDDNAQLLLLAGFAVGVGIVVLTIMLNNVIYASNIASESSIDTSRYEIANAIQITTEAYEDAYKASMESGSFDNTTYEQHLKVYEDMASKNFAISGFTFYFENNTRSEPYYTQNGLSDGRDNWTIVSNVNITDIFVIEVNSTTLGDSSDSLLIAATNNSGTLWSIELYNSSGTIQANISDGTSSIGSVTGSSYLNITGDIATYQFQSHTDGKDYSINVRGGGNSAGDFTLQGKLTNGDDYRFARYWIVNPTITMHSYEMEMTRTLPISLPGRVA</sequence>
<organism evidence="2 3">
    <name type="scientific">Methanolobus vulcani</name>
    <dbReference type="NCBI Taxonomy" id="38026"/>
    <lineage>
        <taxon>Archaea</taxon>
        <taxon>Methanobacteriati</taxon>
        <taxon>Methanobacteriota</taxon>
        <taxon>Stenosarchaea group</taxon>
        <taxon>Methanomicrobia</taxon>
        <taxon>Methanosarcinales</taxon>
        <taxon>Methanosarcinaceae</taxon>
        <taxon>Methanolobus</taxon>
    </lineage>
</organism>
<protein>
    <submittedName>
        <fullName evidence="2">Uncharacterized protein</fullName>
    </submittedName>
</protein>
<evidence type="ECO:0000256" key="1">
    <source>
        <dbReference type="SAM" id="Phobius"/>
    </source>
</evidence>
<keyword evidence="1" id="KW-0812">Transmembrane</keyword>
<evidence type="ECO:0000313" key="2">
    <source>
        <dbReference type="EMBL" id="SDG29621.1"/>
    </source>
</evidence>
<comment type="caution">
    <text evidence="2">The sequence shown here is derived from an EMBL/GenBank/DDBJ whole genome shotgun (WGS) entry which is preliminary data.</text>
</comment>
<dbReference type="EMBL" id="FNCA01000011">
    <property type="protein sequence ID" value="SDG29621.1"/>
    <property type="molecule type" value="Genomic_DNA"/>
</dbReference>
<keyword evidence="1" id="KW-0472">Membrane</keyword>
<keyword evidence="1" id="KW-1133">Transmembrane helix</keyword>
<reference evidence="2 3" key="1">
    <citation type="submission" date="2016-10" db="EMBL/GenBank/DDBJ databases">
        <authorList>
            <person name="Varghese N."/>
            <person name="Submissions S."/>
        </authorList>
    </citation>
    <scope>NUCLEOTIDE SEQUENCE [LARGE SCALE GENOMIC DNA]</scope>
    <source>
        <strain evidence="2 3">PL 12/M</strain>
    </source>
</reference>
<gene>
    <name evidence="2" type="ORF">SAMN04488589_2626</name>
</gene>
<feature type="transmembrane region" description="Helical" evidence="1">
    <location>
        <begin position="12"/>
        <end position="34"/>
    </location>
</feature>
<dbReference type="AlphaFoldDB" id="A0A7Z7AYS8"/>
<proteinExistence type="predicted"/>
<name>A0A7Z7AYS8_9EURY</name>
<dbReference type="Proteomes" id="UP000199259">
    <property type="component" value="Unassembled WGS sequence"/>
</dbReference>
<accession>A0A7Z7AYS8</accession>